<feature type="compositionally biased region" description="Low complexity" evidence="1">
    <location>
        <begin position="1"/>
        <end position="18"/>
    </location>
</feature>
<accession>A0ABT1Q6R7</accession>
<feature type="region of interest" description="Disordered" evidence="1">
    <location>
        <begin position="1"/>
        <end position="121"/>
    </location>
</feature>
<evidence type="ECO:0000313" key="3">
    <source>
        <dbReference type="EMBL" id="MCQ4084500.1"/>
    </source>
</evidence>
<sequence>MAAATCLATGATSAAATARPSDTGPQGSSGASNTARDDDMSSFDPLGSLSVLTSLGDGSSDDLLSQLPVYGLQDQVPATPDDRALEDTPSDTPDDTPSDTPDDTPSDTPGDMPSDTPAAPAATVPQALPATLPGDAPTTGDLSTVGAHLYKGWGFDACTAPSLSTMRAWRHSYGAIGVYIGGRSRNCAQPRLSREWVRAVNDMGWKILPIFVGSQSPCTTNHVKRRYPIDVDDPKGQGMDEGDDAVRDAARLGIAPRSPIFLDMESYRTRSRHCTRPVIAFTQAWSRALREQGYVPGFYSSADTGITQIELARREGMRNLPDLMWFAHWRVDPTIYGESRIARAAWRPHRRIHQFDGDVTERHHGRRITIDRDYIDSPVAIVE</sequence>
<feature type="compositionally biased region" description="Acidic residues" evidence="1">
    <location>
        <begin position="88"/>
        <end position="105"/>
    </location>
</feature>
<keyword evidence="4" id="KW-1185">Reference proteome</keyword>
<dbReference type="InterPro" id="IPR017853">
    <property type="entry name" value="GH"/>
</dbReference>
<reference evidence="3" key="1">
    <citation type="submission" date="2022-06" db="EMBL/GenBank/DDBJ databases">
        <title>Draft genome sequence of Streptomyces sp. RB6PN25 isolated from peat swamp forest in Thailand.</title>
        <authorList>
            <person name="Duangmal K."/>
            <person name="Klaysubun C."/>
        </authorList>
    </citation>
    <scope>NUCLEOTIDE SEQUENCE</scope>
    <source>
        <strain evidence="3">RB6PN25</strain>
    </source>
</reference>
<dbReference type="Proteomes" id="UP001057702">
    <property type="component" value="Unassembled WGS sequence"/>
</dbReference>
<organism evidence="3 4">
    <name type="scientific">Streptomyces humicola</name>
    <dbReference type="NCBI Taxonomy" id="2953240"/>
    <lineage>
        <taxon>Bacteria</taxon>
        <taxon>Bacillati</taxon>
        <taxon>Actinomycetota</taxon>
        <taxon>Actinomycetes</taxon>
        <taxon>Kitasatosporales</taxon>
        <taxon>Streptomycetaceae</taxon>
        <taxon>Streptomyces</taxon>
    </lineage>
</organism>
<dbReference type="Pfam" id="PF08924">
    <property type="entry name" value="Rv2525c_GlyHyd-like"/>
    <property type="match status" value="1"/>
</dbReference>
<dbReference type="SUPFAM" id="SSF51445">
    <property type="entry name" value="(Trans)glycosidases"/>
    <property type="match status" value="1"/>
</dbReference>
<dbReference type="EMBL" id="JANFNG010000036">
    <property type="protein sequence ID" value="MCQ4084500.1"/>
    <property type="molecule type" value="Genomic_DNA"/>
</dbReference>
<comment type="caution">
    <text evidence="3">The sequence shown here is derived from an EMBL/GenBank/DDBJ whole genome shotgun (WGS) entry which is preliminary data.</text>
</comment>
<feature type="domain" description="Rv2525c-like glycoside hydrolase-like" evidence="2">
    <location>
        <begin position="169"/>
        <end position="375"/>
    </location>
</feature>
<gene>
    <name evidence="3" type="ORF">NGB36_28990</name>
</gene>
<feature type="compositionally biased region" description="Low complexity" evidence="1">
    <location>
        <begin position="106"/>
        <end position="121"/>
    </location>
</feature>
<dbReference type="Gene3D" id="3.20.20.80">
    <property type="entry name" value="Glycosidases"/>
    <property type="match status" value="1"/>
</dbReference>
<feature type="compositionally biased region" description="Polar residues" evidence="1">
    <location>
        <begin position="23"/>
        <end position="34"/>
    </location>
</feature>
<name>A0ABT1Q6R7_9ACTN</name>
<dbReference type="InterPro" id="IPR015020">
    <property type="entry name" value="Rv2525c-like_Glyco_Hydro-like"/>
</dbReference>
<evidence type="ECO:0000313" key="4">
    <source>
        <dbReference type="Proteomes" id="UP001057702"/>
    </source>
</evidence>
<protein>
    <submittedName>
        <fullName evidence="3">DUF1906 domain-containing protein</fullName>
    </submittedName>
</protein>
<feature type="compositionally biased region" description="Low complexity" evidence="1">
    <location>
        <begin position="46"/>
        <end position="65"/>
    </location>
</feature>
<evidence type="ECO:0000256" key="1">
    <source>
        <dbReference type="SAM" id="MobiDB-lite"/>
    </source>
</evidence>
<proteinExistence type="predicted"/>
<evidence type="ECO:0000259" key="2">
    <source>
        <dbReference type="Pfam" id="PF08924"/>
    </source>
</evidence>